<organism evidence="1 2">
    <name type="scientific">Apostasia shenzhenica</name>
    <dbReference type="NCBI Taxonomy" id="1088818"/>
    <lineage>
        <taxon>Eukaryota</taxon>
        <taxon>Viridiplantae</taxon>
        <taxon>Streptophyta</taxon>
        <taxon>Embryophyta</taxon>
        <taxon>Tracheophyta</taxon>
        <taxon>Spermatophyta</taxon>
        <taxon>Magnoliopsida</taxon>
        <taxon>Liliopsida</taxon>
        <taxon>Asparagales</taxon>
        <taxon>Orchidaceae</taxon>
        <taxon>Apostasioideae</taxon>
        <taxon>Apostasia</taxon>
    </lineage>
</organism>
<dbReference type="Proteomes" id="UP000236161">
    <property type="component" value="Unassembled WGS sequence"/>
</dbReference>
<sequence length="57" mass="6661">MPELSPEIAIHRLAINPQASPIKQTPRRMRLEVETKVIAETRKLMEADFIREEKYAN</sequence>
<dbReference type="OrthoDB" id="1937476at2759"/>
<gene>
    <name evidence="1" type="ORF">AXF42_Ash016627</name>
</gene>
<reference evidence="1 2" key="1">
    <citation type="journal article" date="2017" name="Nature">
        <title>The Apostasia genome and the evolution of orchids.</title>
        <authorList>
            <person name="Zhang G.Q."/>
            <person name="Liu K.W."/>
            <person name="Li Z."/>
            <person name="Lohaus R."/>
            <person name="Hsiao Y.Y."/>
            <person name="Niu S.C."/>
            <person name="Wang J.Y."/>
            <person name="Lin Y.C."/>
            <person name="Xu Q."/>
            <person name="Chen L.J."/>
            <person name="Yoshida K."/>
            <person name="Fujiwara S."/>
            <person name="Wang Z.W."/>
            <person name="Zhang Y.Q."/>
            <person name="Mitsuda N."/>
            <person name="Wang M."/>
            <person name="Liu G.H."/>
            <person name="Pecoraro L."/>
            <person name="Huang H.X."/>
            <person name="Xiao X.J."/>
            <person name="Lin M."/>
            <person name="Wu X.Y."/>
            <person name="Wu W.L."/>
            <person name="Chen Y.Y."/>
            <person name="Chang S.B."/>
            <person name="Sakamoto S."/>
            <person name="Ohme-Takagi M."/>
            <person name="Yagi M."/>
            <person name="Zeng S.J."/>
            <person name="Shen C.Y."/>
            <person name="Yeh C.M."/>
            <person name="Luo Y.B."/>
            <person name="Tsai W.C."/>
            <person name="Van de Peer Y."/>
            <person name="Liu Z.J."/>
        </authorList>
    </citation>
    <scope>NUCLEOTIDE SEQUENCE [LARGE SCALE GENOMIC DNA]</scope>
    <source>
        <strain evidence="2">cv. Shenzhen</strain>
        <tissue evidence="1">Stem</tissue>
    </source>
</reference>
<name>A0A2I0A1L6_9ASPA</name>
<evidence type="ECO:0000313" key="2">
    <source>
        <dbReference type="Proteomes" id="UP000236161"/>
    </source>
</evidence>
<evidence type="ECO:0000313" key="1">
    <source>
        <dbReference type="EMBL" id="PKA49438.1"/>
    </source>
</evidence>
<protein>
    <submittedName>
        <fullName evidence="1">Uncharacterized protein</fullName>
    </submittedName>
</protein>
<proteinExistence type="predicted"/>
<dbReference type="EMBL" id="KZ452038">
    <property type="protein sequence ID" value="PKA49438.1"/>
    <property type="molecule type" value="Genomic_DNA"/>
</dbReference>
<dbReference type="Gene3D" id="3.10.10.10">
    <property type="entry name" value="HIV Type 1 Reverse Transcriptase, subunit A, domain 1"/>
    <property type="match status" value="1"/>
</dbReference>
<dbReference type="AlphaFoldDB" id="A0A2I0A1L6"/>
<keyword evidence="2" id="KW-1185">Reference proteome</keyword>
<accession>A0A2I0A1L6</accession>